<evidence type="ECO:0000256" key="2">
    <source>
        <dbReference type="SAM" id="Phobius"/>
    </source>
</evidence>
<keyword evidence="2" id="KW-0472">Membrane</keyword>
<evidence type="ECO:0000313" key="3">
    <source>
        <dbReference type="EMBL" id="GAA1662575.1"/>
    </source>
</evidence>
<protein>
    <recommendedName>
        <fullName evidence="5">FxsA family protein</fullName>
    </recommendedName>
</protein>
<evidence type="ECO:0008006" key="5">
    <source>
        <dbReference type="Google" id="ProtNLM"/>
    </source>
</evidence>
<dbReference type="Proteomes" id="UP001500064">
    <property type="component" value="Unassembled WGS sequence"/>
</dbReference>
<dbReference type="PANTHER" id="PTHR35335:SF1">
    <property type="entry name" value="UPF0716 PROTEIN FXSA"/>
    <property type="match status" value="1"/>
</dbReference>
<sequence length="176" mass="19141">MRLLLFLAFLVVPILEIWLLIQIGSVIGGPATIALLIADSLLGAWLVRREGRRAWRVLQDAIKSGRMPDRELADGGIILVGGTLLLTPGFFLDVFGFLCLIPFTRPMMRRLGAYFFERRIKKMAASSPYAGLFPPSTGFPGQDAGPYANGDAQTGAPQGGRVVHGEVIREDRDSAS</sequence>
<dbReference type="InterPro" id="IPR007313">
    <property type="entry name" value="FxsA"/>
</dbReference>
<dbReference type="Pfam" id="PF04186">
    <property type="entry name" value="FxsA"/>
    <property type="match status" value="1"/>
</dbReference>
<organism evidence="3 4">
    <name type="scientific">Nonomuraea maheshkhaliensis</name>
    <dbReference type="NCBI Taxonomy" id="419590"/>
    <lineage>
        <taxon>Bacteria</taxon>
        <taxon>Bacillati</taxon>
        <taxon>Actinomycetota</taxon>
        <taxon>Actinomycetes</taxon>
        <taxon>Streptosporangiales</taxon>
        <taxon>Streptosporangiaceae</taxon>
        <taxon>Nonomuraea</taxon>
    </lineage>
</organism>
<proteinExistence type="predicted"/>
<gene>
    <name evidence="3" type="ORF">GCM10009733_070230</name>
</gene>
<name>A0ABN2FZD3_9ACTN</name>
<evidence type="ECO:0000313" key="4">
    <source>
        <dbReference type="Proteomes" id="UP001500064"/>
    </source>
</evidence>
<feature type="transmembrane region" description="Helical" evidence="2">
    <location>
        <begin position="77"/>
        <end position="101"/>
    </location>
</feature>
<feature type="compositionally biased region" description="Basic and acidic residues" evidence="1">
    <location>
        <begin position="163"/>
        <end position="176"/>
    </location>
</feature>
<keyword evidence="2" id="KW-1133">Transmembrane helix</keyword>
<reference evidence="3 4" key="1">
    <citation type="journal article" date="2019" name="Int. J. Syst. Evol. Microbiol.">
        <title>The Global Catalogue of Microorganisms (GCM) 10K type strain sequencing project: providing services to taxonomists for standard genome sequencing and annotation.</title>
        <authorList>
            <consortium name="The Broad Institute Genomics Platform"/>
            <consortium name="The Broad Institute Genome Sequencing Center for Infectious Disease"/>
            <person name="Wu L."/>
            <person name="Ma J."/>
        </authorList>
    </citation>
    <scope>NUCLEOTIDE SEQUENCE [LARGE SCALE GENOMIC DNA]</scope>
    <source>
        <strain evidence="3 4">JCM 13929</strain>
    </source>
</reference>
<accession>A0ABN2FZD3</accession>
<dbReference type="RefSeq" id="WP_346110903.1">
    <property type="nucleotide sequence ID" value="NZ_BAAAMU010000067.1"/>
</dbReference>
<keyword evidence="2" id="KW-0812">Transmembrane</keyword>
<comment type="caution">
    <text evidence="3">The sequence shown here is derived from an EMBL/GenBank/DDBJ whole genome shotgun (WGS) entry which is preliminary data.</text>
</comment>
<evidence type="ECO:0000256" key="1">
    <source>
        <dbReference type="SAM" id="MobiDB-lite"/>
    </source>
</evidence>
<feature type="region of interest" description="Disordered" evidence="1">
    <location>
        <begin position="140"/>
        <end position="176"/>
    </location>
</feature>
<keyword evidence="4" id="KW-1185">Reference proteome</keyword>
<dbReference type="PANTHER" id="PTHR35335">
    <property type="entry name" value="UPF0716 PROTEIN FXSA"/>
    <property type="match status" value="1"/>
</dbReference>
<dbReference type="NCBIfam" id="NF008528">
    <property type="entry name" value="PRK11463.1-2"/>
    <property type="match status" value="1"/>
</dbReference>
<dbReference type="EMBL" id="BAAAMU010000067">
    <property type="protein sequence ID" value="GAA1662575.1"/>
    <property type="molecule type" value="Genomic_DNA"/>
</dbReference>